<keyword evidence="3" id="KW-0216">Detoxification</keyword>
<evidence type="ECO:0000256" key="5">
    <source>
        <dbReference type="ARBA" id="ARBA00022643"/>
    </source>
</evidence>
<evidence type="ECO:0000256" key="8">
    <source>
        <dbReference type="ARBA" id="ARBA00031155"/>
    </source>
</evidence>
<comment type="catalytic activity">
    <reaction evidence="9">
        <text>3 propionate 3-nitronate + 3 O2 + H2O = 3 3-oxopropanoate + 2 nitrate + nitrite + H2O2 + 3 H(+)</text>
        <dbReference type="Rhea" id="RHEA:57332"/>
        <dbReference type="ChEBI" id="CHEBI:15377"/>
        <dbReference type="ChEBI" id="CHEBI:15378"/>
        <dbReference type="ChEBI" id="CHEBI:15379"/>
        <dbReference type="ChEBI" id="CHEBI:16240"/>
        <dbReference type="ChEBI" id="CHEBI:16301"/>
        <dbReference type="ChEBI" id="CHEBI:17632"/>
        <dbReference type="ChEBI" id="CHEBI:33190"/>
        <dbReference type="ChEBI" id="CHEBI:136067"/>
    </reaction>
</comment>
<sequence>MITYLENRPVRDRGDASDERPVMLGDQLGVDLPVFAAPMAGGATTPQLVDAAAKAGSLGFLAAGYKSPEALGQELSAASSTGFGVNLFAPNPLPVDREEFRRYAGLIALEADRYGIELEGAEPIEDDDRWHEKLEVLRAHPVPVVSFTFGIPSRDDLAVLRATGALLLQTVTTIDEAKAASDAGVDALVVQASAAGGHSGTFTPKQPPAEAPINDLVAAVRRTVGLPVIAAGGLATAEEVAAVIRAGADAVAVGTILLRSDEAGTSATHRAALKDPSRTHTVVTHAFTGRPARALPNAFTNKYSDLAPYGYPALHHLTSGLRKAAAAAGDEEYLHLWAGTGFRHATEEPAAAILTRLAEKL</sequence>
<evidence type="ECO:0000256" key="3">
    <source>
        <dbReference type="ARBA" id="ARBA00022575"/>
    </source>
</evidence>
<dbReference type="PANTHER" id="PTHR42747:SF3">
    <property type="entry name" value="NITRONATE MONOOXYGENASE-RELATED"/>
    <property type="match status" value="1"/>
</dbReference>
<dbReference type="InterPro" id="IPR013785">
    <property type="entry name" value="Aldolase_TIM"/>
</dbReference>
<protein>
    <recommendedName>
        <fullName evidence="8">Propionate 3-nitronate monooxygenase</fullName>
    </recommendedName>
</protein>
<dbReference type="GO" id="GO:0051213">
    <property type="term" value="F:dioxygenase activity"/>
    <property type="evidence" value="ECO:0007669"/>
    <property type="project" value="UniProtKB-KW"/>
</dbReference>
<dbReference type="SUPFAM" id="SSF51412">
    <property type="entry name" value="Inosine monophosphate dehydrogenase (IMPDH)"/>
    <property type="match status" value="1"/>
</dbReference>
<dbReference type="CDD" id="cd04730">
    <property type="entry name" value="NPD_like"/>
    <property type="match status" value="1"/>
</dbReference>
<evidence type="ECO:0000313" key="11">
    <source>
        <dbReference type="EMBL" id="TCO31560.1"/>
    </source>
</evidence>
<dbReference type="RefSeq" id="WP_241997864.1">
    <property type="nucleotide sequence ID" value="NZ_SLWM01000001.1"/>
</dbReference>
<dbReference type="Pfam" id="PF03060">
    <property type="entry name" value="NMO"/>
    <property type="match status" value="1"/>
</dbReference>
<accession>A0ABY2BTK3</accession>
<evidence type="ECO:0000256" key="1">
    <source>
        <dbReference type="ARBA" id="ARBA00001917"/>
    </source>
</evidence>
<evidence type="ECO:0000256" key="2">
    <source>
        <dbReference type="ARBA" id="ARBA00009881"/>
    </source>
</evidence>
<keyword evidence="5" id="KW-0288">FMN</keyword>
<organism evidence="11 12">
    <name type="scientific">Kribbella orskensis</name>
    <dbReference type="NCBI Taxonomy" id="2512216"/>
    <lineage>
        <taxon>Bacteria</taxon>
        <taxon>Bacillati</taxon>
        <taxon>Actinomycetota</taxon>
        <taxon>Actinomycetes</taxon>
        <taxon>Propionibacteriales</taxon>
        <taxon>Kribbellaceae</taxon>
        <taxon>Kribbella</taxon>
    </lineage>
</organism>
<dbReference type="PANTHER" id="PTHR42747">
    <property type="entry name" value="NITRONATE MONOOXYGENASE-RELATED"/>
    <property type="match status" value="1"/>
</dbReference>
<feature type="compositionally biased region" description="Basic and acidic residues" evidence="10">
    <location>
        <begin position="8"/>
        <end position="21"/>
    </location>
</feature>
<reference evidence="11 12" key="1">
    <citation type="journal article" date="2015" name="Stand. Genomic Sci.">
        <title>Genomic Encyclopedia of Bacterial and Archaeal Type Strains, Phase III: the genomes of soil and plant-associated and newly described type strains.</title>
        <authorList>
            <person name="Whitman W.B."/>
            <person name="Woyke T."/>
            <person name="Klenk H.P."/>
            <person name="Zhou Y."/>
            <person name="Lilburn T.G."/>
            <person name="Beck B.J."/>
            <person name="De Vos P."/>
            <person name="Vandamme P."/>
            <person name="Eisen J.A."/>
            <person name="Garrity G."/>
            <person name="Hugenholtz P."/>
            <person name="Kyrpides N.C."/>
        </authorList>
    </citation>
    <scope>NUCLEOTIDE SEQUENCE [LARGE SCALE GENOMIC DNA]</scope>
    <source>
        <strain evidence="11 12">VKM Ac-2538</strain>
    </source>
</reference>
<evidence type="ECO:0000256" key="10">
    <source>
        <dbReference type="SAM" id="MobiDB-lite"/>
    </source>
</evidence>
<feature type="region of interest" description="Disordered" evidence="10">
    <location>
        <begin position="1"/>
        <end position="21"/>
    </location>
</feature>
<keyword evidence="12" id="KW-1185">Reference proteome</keyword>
<dbReference type="EMBL" id="SLWM01000001">
    <property type="protein sequence ID" value="TCO31560.1"/>
    <property type="molecule type" value="Genomic_DNA"/>
</dbReference>
<keyword evidence="4" id="KW-0285">Flavoprotein</keyword>
<comment type="similarity">
    <text evidence="2">Belongs to the nitronate monooxygenase family. NMO class I subfamily.</text>
</comment>
<name>A0ABY2BTK3_9ACTN</name>
<evidence type="ECO:0000256" key="7">
    <source>
        <dbReference type="ARBA" id="ARBA00023033"/>
    </source>
</evidence>
<keyword evidence="7" id="KW-0503">Monooxygenase</keyword>
<evidence type="ECO:0000256" key="6">
    <source>
        <dbReference type="ARBA" id="ARBA00023002"/>
    </source>
</evidence>
<comment type="caution">
    <text evidence="11">The sequence shown here is derived from an EMBL/GenBank/DDBJ whole genome shotgun (WGS) entry which is preliminary data.</text>
</comment>
<dbReference type="Gene3D" id="3.20.20.70">
    <property type="entry name" value="Aldolase class I"/>
    <property type="match status" value="1"/>
</dbReference>
<gene>
    <name evidence="11" type="ORF">EV644_101200</name>
</gene>
<evidence type="ECO:0000256" key="4">
    <source>
        <dbReference type="ARBA" id="ARBA00022630"/>
    </source>
</evidence>
<evidence type="ECO:0000313" key="12">
    <source>
        <dbReference type="Proteomes" id="UP000295818"/>
    </source>
</evidence>
<keyword evidence="11" id="KW-0223">Dioxygenase</keyword>
<comment type="cofactor">
    <cofactor evidence="1">
        <name>FMN</name>
        <dbReference type="ChEBI" id="CHEBI:58210"/>
    </cofactor>
</comment>
<keyword evidence="6" id="KW-0560">Oxidoreductase</keyword>
<evidence type="ECO:0000256" key="9">
    <source>
        <dbReference type="ARBA" id="ARBA00049401"/>
    </source>
</evidence>
<proteinExistence type="inferred from homology"/>
<dbReference type="InterPro" id="IPR004136">
    <property type="entry name" value="NMO"/>
</dbReference>
<dbReference type="Proteomes" id="UP000295818">
    <property type="component" value="Unassembled WGS sequence"/>
</dbReference>